<evidence type="ECO:0000313" key="4">
    <source>
        <dbReference type="Proteomes" id="UP000827721"/>
    </source>
</evidence>
<protein>
    <recommendedName>
        <fullName evidence="5">Secreted protein</fullName>
    </recommendedName>
</protein>
<organism evidence="3 4">
    <name type="scientific">Xanthoceras sorbifolium</name>
    <dbReference type="NCBI Taxonomy" id="99658"/>
    <lineage>
        <taxon>Eukaryota</taxon>
        <taxon>Viridiplantae</taxon>
        <taxon>Streptophyta</taxon>
        <taxon>Embryophyta</taxon>
        <taxon>Tracheophyta</taxon>
        <taxon>Spermatophyta</taxon>
        <taxon>Magnoliopsida</taxon>
        <taxon>eudicotyledons</taxon>
        <taxon>Gunneridae</taxon>
        <taxon>Pentapetalae</taxon>
        <taxon>rosids</taxon>
        <taxon>malvids</taxon>
        <taxon>Sapindales</taxon>
        <taxon>Sapindaceae</taxon>
        <taxon>Xanthoceroideae</taxon>
        <taxon>Xanthoceras</taxon>
    </lineage>
</organism>
<feature type="chain" id="PRO_5047245029" description="Secreted protein" evidence="2">
    <location>
        <begin position="27"/>
        <end position="108"/>
    </location>
</feature>
<comment type="caution">
    <text evidence="3">The sequence shown here is derived from an EMBL/GenBank/DDBJ whole genome shotgun (WGS) entry which is preliminary data.</text>
</comment>
<feature type="signal peptide" evidence="2">
    <location>
        <begin position="1"/>
        <end position="26"/>
    </location>
</feature>
<dbReference type="EMBL" id="JAFEMO010000001">
    <property type="protein sequence ID" value="KAH7576787.1"/>
    <property type="molecule type" value="Genomic_DNA"/>
</dbReference>
<sequence>MVVVKYLVALLMAVLAISAAAHGAHSGKLRARLLRLVPTGPNPGVPHAANNIDEVPVRPELLLTKPTRSVPSGPDPESPHFANANQEHARESRSKPSGSFGPAPVIVD</sequence>
<reference evidence="3 4" key="1">
    <citation type="submission" date="2021-02" db="EMBL/GenBank/DDBJ databases">
        <title>Plant Genome Project.</title>
        <authorList>
            <person name="Zhang R.-G."/>
        </authorList>
    </citation>
    <scope>NUCLEOTIDE SEQUENCE [LARGE SCALE GENOMIC DNA]</scope>
    <source>
        <tissue evidence="3">Leaves</tissue>
    </source>
</reference>
<gene>
    <name evidence="3" type="ORF">JRO89_XS01G0149600</name>
</gene>
<evidence type="ECO:0000256" key="1">
    <source>
        <dbReference type="SAM" id="MobiDB-lite"/>
    </source>
</evidence>
<evidence type="ECO:0000256" key="2">
    <source>
        <dbReference type="SAM" id="SignalP"/>
    </source>
</evidence>
<keyword evidence="2" id="KW-0732">Signal</keyword>
<feature type="region of interest" description="Disordered" evidence="1">
    <location>
        <begin position="61"/>
        <end position="108"/>
    </location>
</feature>
<proteinExistence type="predicted"/>
<dbReference type="Proteomes" id="UP000827721">
    <property type="component" value="Unassembled WGS sequence"/>
</dbReference>
<keyword evidence="4" id="KW-1185">Reference proteome</keyword>
<name>A0ABQ8IJC5_9ROSI</name>
<accession>A0ABQ8IJC5</accession>
<evidence type="ECO:0000313" key="3">
    <source>
        <dbReference type="EMBL" id="KAH7576787.1"/>
    </source>
</evidence>
<evidence type="ECO:0008006" key="5">
    <source>
        <dbReference type="Google" id="ProtNLM"/>
    </source>
</evidence>